<sequence>MTTTSIKAPTRTTSQTRTQLTRSQILNYLARNGASKVSDITHGVTACKDTVKARLSELEEEGSIRANVPADIRGRTTPYYSLTTADLPPEPPKTIITVHIKHAADGRLTLAFDDYPGLTTTARSFVDIPAAARNAASRYTGHPEASFAVHIRF</sequence>
<organism evidence="1 2">
    <name type="scientific">Paenarthrobacter aromaticivorans</name>
    <dbReference type="NCBI Taxonomy" id="2849150"/>
    <lineage>
        <taxon>Bacteria</taxon>
        <taxon>Bacillati</taxon>
        <taxon>Actinomycetota</taxon>
        <taxon>Actinomycetes</taxon>
        <taxon>Micrococcales</taxon>
        <taxon>Micrococcaceae</taxon>
        <taxon>Paenarthrobacter</taxon>
    </lineage>
</organism>
<dbReference type="RefSeq" id="WP_216922461.1">
    <property type="nucleotide sequence ID" value="NZ_JAHOPC010000001.1"/>
</dbReference>
<gene>
    <name evidence="1" type="ORF">KSW38_02775</name>
</gene>
<evidence type="ECO:0008006" key="3">
    <source>
        <dbReference type="Google" id="ProtNLM"/>
    </source>
</evidence>
<proteinExistence type="predicted"/>
<protein>
    <recommendedName>
        <fullName evidence="3">HTH marR-type domain-containing protein</fullName>
    </recommendedName>
</protein>
<name>A0ABS6I490_9MICC</name>
<dbReference type="EMBL" id="JAHOPC010000001">
    <property type="protein sequence ID" value="MBU8865219.1"/>
    <property type="molecule type" value="Genomic_DNA"/>
</dbReference>
<dbReference type="Proteomes" id="UP000824166">
    <property type="component" value="Unassembled WGS sequence"/>
</dbReference>
<accession>A0ABS6I490</accession>
<comment type="caution">
    <text evidence="1">The sequence shown here is derived from an EMBL/GenBank/DDBJ whole genome shotgun (WGS) entry which is preliminary data.</text>
</comment>
<evidence type="ECO:0000313" key="2">
    <source>
        <dbReference type="Proteomes" id="UP000824166"/>
    </source>
</evidence>
<evidence type="ECO:0000313" key="1">
    <source>
        <dbReference type="EMBL" id="MBU8865219.1"/>
    </source>
</evidence>
<keyword evidence="2" id="KW-1185">Reference proteome</keyword>
<reference evidence="1 2" key="1">
    <citation type="submission" date="2021-06" db="EMBL/GenBank/DDBJ databases">
        <authorList>
            <person name="Jeong J.W."/>
        </authorList>
    </citation>
    <scope>NUCLEOTIDE SEQUENCE [LARGE SCALE GENOMIC DNA]</scope>
    <source>
        <strain evidence="1 2">MMS21-TAE1-1</strain>
    </source>
</reference>